<evidence type="ECO:0000259" key="1">
    <source>
        <dbReference type="Pfam" id="PF13391"/>
    </source>
</evidence>
<dbReference type="InterPro" id="IPR003615">
    <property type="entry name" value="HNH_nuc"/>
</dbReference>
<comment type="caution">
    <text evidence="2">The sequence shown here is derived from an EMBL/GenBank/DDBJ whole genome shotgun (WGS) entry which is preliminary data.</text>
</comment>
<evidence type="ECO:0000313" key="2">
    <source>
        <dbReference type="EMBL" id="MDC0682621.1"/>
    </source>
</evidence>
<dbReference type="Pfam" id="PF13391">
    <property type="entry name" value="HNH_2"/>
    <property type="match status" value="1"/>
</dbReference>
<gene>
    <name evidence="2" type="ORF">POL72_33150</name>
</gene>
<keyword evidence="2" id="KW-0255">Endonuclease</keyword>
<keyword evidence="2" id="KW-0378">Hydrolase</keyword>
<evidence type="ECO:0000313" key="3">
    <source>
        <dbReference type="Proteomes" id="UP001217485"/>
    </source>
</evidence>
<protein>
    <submittedName>
        <fullName evidence="2">HNH endonuclease signature motif containing protein</fullName>
    </submittedName>
</protein>
<sequence>MTGLAVPALLRASHIKPWADCETDAERLDVYNGILLAPHLDAAFDRGFITSPWRTTGRSS</sequence>
<name>A0ABT5C859_9BACT</name>
<reference evidence="2 3" key="1">
    <citation type="submission" date="2023-01" db="EMBL/GenBank/DDBJ databases">
        <title>Minimal conservation of predation-associated metabolite biosynthetic gene clusters underscores biosynthetic potential of Myxococcota including descriptions for ten novel species: Archangium lansinium sp. nov., Myxococcus landrumus sp. nov., Nannocystis bai.</title>
        <authorList>
            <person name="Ahearne A."/>
            <person name="Stevens C."/>
            <person name="Dowd S."/>
        </authorList>
    </citation>
    <scope>NUCLEOTIDE SEQUENCE [LARGE SCALE GENOMIC DNA]</scope>
    <source>
        <strain evidence="2 3">WIWO2</strain>
    </source>
</reference>
<dbReference type="GO" id="GO:0004519">
    <property type="term" value="F:endonuclease activity"/>
    <property type="evidence" value="ECO:0007669"/>
    <property type="project" value="UniProtKB-KW"/>
</dbReference>
<dbReference type="Proteomes" id="UP001217485">
    <property type="component" value="Unassembled WGS sequence"/>
</dbReference>
<dbReference type="RefSeq" id="WP_272100715.1">
    <property type="nucleotide sequence ID" value="NZ_JAQNDK010000004.1"/>
</dbReference>
<feature type="domain" description="HNH nuclease" evidence="1">
    <location>
        <begin position="2"/>
        <end position="50"/>
    </location>
</feature>
<proteinExistence type="predicted"/>
<keyword evidence="3" id="KW-1185">Reference proteome</keyword>
<dbReference type="EMBL" id="JAQNDK010000004">
    <property type="protein sequence ID" value="MDC0682621.1"/>
    <property type="molecule type" value="Genomic_DNA"/>
</dbReference>
<organism evidence="2 3">
    <name type="scientific">Sorangium atrum</name>
    <dbReference type="NCBI Taxonomy" id="2995308"/>
    <lineage>
        <taxon>Bacteria</taxon>
        <taxon>Pseudomonadati</taxon>
        <taxon>Myxococcota</taxon>
        <taxon>Polyangia</taxon>
        <taxon>Polyangiales</taxon>
        <taxon>Polyangiaceae</taxon>
        <taxon>Sorangium</taxon>
    </lineage>
</organism>
<keyword evidence="2" id="KW-0540">Nuclease</keyword>
<accession>A0ABT5C859</accession>